<proteinExistence type="predicted"/>
<gene>
    <name evidence="2" type="ORF">EPI10_000305</name>
</gene>
<dbReference type="SUPFAM" id="SSF56672">
    <property type="entry name" value="DNA/RNA polymerases"/>
    <property type="match status" value="1"/>
</dbReference>
<dbReference type="InterPro" id="IPR013103">
    <property type="entry name" value="RVT_2"/>
</dbReference>
<dbReference type="InterPro" id="IPR043502">
    <property type="entry name" value="DNA/RNA_pol_sf"/>
</dbReference>
<organism evidence="2 3">
    <name type="scientific">Gossypium australe</name>
    <dbReference type="NCBI Taxonomy" id="47621"/>
    <lineage>
        <taxon>Eukaryota</taxon>
        <taxon>Viridiplantae</taxon>
        <taxon>Streptophyta</taxon>
        <taxon>Embryophyta</taxon>
        <taxon>Tracheophyta</taxon>
        <taxon>Spermatophyta</taxon>
        <taxon>Magnoliopsida</taxon>
        <taxon>eudicotyledons</taxon>
        <taxon>Gunneridae</taxon>
        <taxon>Pentapetalae</taxon>
        <taxon>rosids</taxon>
        <taxon>malvids</taxon>
        <taxon>Malvales</taxon>
        <taxon>Malvaceae</taxon>
        <taxon>Malvoideae</taxon>
        <taxon>Gossypium</taxon>
    </lineage>
</organism>
<evidence type="ECO:0000259" key="1">
    <source>
        <dbReference type="Pfam" id="PF07727"/>
    </source>
</evidence>
<dbReference type="PANTHER" id="PTHR11439">
    <property type="entry name" value="GAG-POL-RELATED RETROTRANSPOSON"/>
    <property type="match status" value="1"/>
</dbReference>
<reference evidence="3" key="1">
    <citation type="journal article" date="2019" name="Plant Biotechnol. J.">
        <title>Genome sequencing of the Australian wild diploid species Gossypium australe highlights disease resistance and delayed gland morphogenesis.</title>
        <authorList>
            <person name="Cai Y."/>
            <person name="Cai X."/>
            <person name="Wang Q."/>
            <person name="Wang P."/>
            <person name="Zhang Y."/>
            <person name="Cai C."/>
            <person name="Xu Y."/>
            <person name="Wang K."/>
            <person name="Zhou Z."/>
            <person name="Wang C."/>
            <person name="Geng S."/>
            <person name="Li B."/>
            <person name="Dong Q."/>
            <person name="Hou Y."/>
            <person name="Wang H."/>
            <person name="Ai P."/>
            <person name="Liu Z."/>
            <person name="Yi F."/>
            <person name="Sun M."/>
            <person name="An G."/>
            <person name="Cheng J."/>
            <person name="Zhang Y."/>
            <person name="Shi Q."/>
            <person name="Xie Y."/>
            <person name="Shi X."/>
            <person name="Chang Y."/>
            <person name="Huang F."/>
            <person name="Chen Y."/>
            <person name="Hong S."/>
            <person name="Mi L."/>
            <person name="Sun Q."/>
            <person name="Zhang L."/>
            <person name="Zhou B."/>
            <person name="Peng R."/>
            <person name="Zhang X."/>
            <person name="Liu F."/>
        </authorList>
    </citation>
    <scope>NUCLEOTIDE SEQUENCE [LARGE SCALE GENOMIC DNA]</scope>
    <source>
        <strain evidence="3">cv. PA1801</strain>
    </source>
</reference>
<dbReference type="AlphaFoldDB" id="A0A5B6V7N2"/>
<dbReference type="Proteomes" id="UP000325315">
    <property type="component" value="Unassembled WGS sequence"/>
</dbReference>
<dbReference type="EMBL" id="SMMG02000007">
    <property type="protein sequence ID" value="KAA3465104.1"/>
    <property type="molecule type" value="Genomic_DNA"/>
</dbReference>
<dbReference type="GO" id="GO:0016301">
    <property type="term" value="F:kinase activity"/>
    <property type="evidence" value="ECO:0007669"/>
    <property type="project" value="UniProtKB-KW"/>
</dbReference>
<keyword evidence="3" id="KW-1185">Reference proteome</keyword>
<dbReference type="Pfam" id="PF07727">
    <property type="entry name" value="RVT_2"/>
    <property type="match status" value="1"/>
</dbReference>
<keyword evidence="2" id="KW-0808">Transferase</keyword>
<protein>
    <submittedName>
        <fullName evidence="2">Putative LRR receptor-like serine/threonine-protein kinase</fullName>
    </submittedName>
</protein>
<dbReference type="PANTHER" id="PTHR11439:SF455">
    <property type="entry name" value="RLK (RECEPTOR-LIKE PROTEIN KINASE) 8, PUTATIVE-RELATED"/>
    <property type="match status" value="1"/>
</dbReference>
<keyword evidence="2" id="KW-0675">Receptor</keyword>
<evidence type="ECO:0000313" key="3">
    <source>
        <dbReference type="Proteomes" id="UP000325315"/>
    </source>
</evidence>
<feature type="domain" description="Reverse transcriptase Ty1/copia-type" evidence="1">
    <location>
        <begin position="118"/>
        <end position="218"/>
    </location>
</feature>
<comment type="caution">
    <text evidence="2">The sequence shown here is derived from an EMBL/GenBank/DDBJ whole genome shotgun (WGS) entry which is preliminary data.</text>
</comment>
<accession>A0A5B6V7N2</accession>
<dbReference type="CDD" id="cd09272">
    <property type="entry name" value="RNase_HI_RT_Ty1"/>
    <property type="match status" value="1"/>
</dbReference>
<evidence type="ECO:0000313" key="2">
    <source>
        <dbReference type="EMBL" id="KAA3465104.1"/>
    </source>
</evidence>
<name>A0A5B6V7N2_9ROSI</name>
<sequence>MLHDKEPTTIDEAFMSPAWTAAAQDEYKALLANHTWDLVPLPEGRRTVGCKWIFKVKRYEDGTVAQYKGRLVVKVSRGWSLRQVDINNSFLNGDLTEEIYMTQPPGFEHPQTDGRPLFVPSKADNSLFIRYVGPQLVLVLVYIDDIIITGNDPSSIDHFVQDFNDQFYLKDLGQLSYFLGIEVTHTSSGIFLSQRKYIMELLQRASMDKSNASPTPMVSICCLSVHEGNPVENEGFFRNIVGALQYVVITRPDITFSVNKVCQYMHEPLDTDFKAVKIILRYLQGTLDFGLQFTRHSKLTLESYSDASWTTETDDRRSTSGFCVFLGGNLISWSSRKQQVVSRSTAEVEYQSLAHVTVEIVWIQSLLSELGVSI</sequence>
<dbReference type="OrthoDB" id="1931024at2759"/>
<keyword evidence="2" id="KW-0418">Kinase</keyword>